<dbReference type="InterPro" id="IPR055375">
    <property type="entry name" value="Ribophorin_II_2nd"/>
</dbReference>
<comment type="pathway">
    <text evidence="3 10">Protein modification; protein glycosylation.</text>
</comment>
<dbReference type="Pfam" id="PF23860">
    <property type="entry name" value="Ribophorin_II_3rd"/>
    <property type="match status" value="1"/>
</dbReference>
<feature type="transmembrane region" description="Helical" evidence="10">
    <location>
        <begin position="601"/>
        <end position="625"/>
    </location>
</feature>
<dbReference type="GO" id="GO:0008250">
    <property type="term" value="C:oligosaccharyltransferase complex"/>
    <property type="evidence" value="ECO:0007669"/>
    <property type="project" value="UniProtKB-UniRule"/>
</dbReference>
<evidence type="ECO:0000256" key="8">
    <source>
        <dbReference type="ARBA" id="ARBA00022989"/>
    </source>
</evidence>
<evidence type="ECO:0000259" key="14">
    <source>
        <dbReference type="Pfam" id="PF25147"/>
    </source>
</evidence>
<keyword evidence="6 10" id="KW-0732">Signal</keyword>
<dbReference type="InterPro" id="IPR055374">
    <property type="entry name" value="Ribophorin_II_3rd"/>
</dbReference>
<keyword evidence="16" id="KW-1185">Reference proteome</keyword>
<keyword evidence="9 10" id="KW-0472">Membrane</keyword>
<feature type="transmembrane region" description="Helical" evidence="10">
    <location>
        <begin position="637"/>
        <end position="657"/>
    </location>
</feature>
<comment type="function">
    <text evidence="1 10">Subunit of the oligosaccharyl transferase (OST) complex that catalyzes the initial transfer of a defined glycan (Glc(3)Man(9)GlcNAc(2) in eukaryotes) from the lipid carrier dolichol-pyrophosphate to an asparagine residue within an Asn-X-Ser/Thr consensus motif in nascent polypeptide chains, the first step in protein N-glycosylation. N-glycosylation occurs cotranslationally and the complex associates with the Sec61 complex at the channel-forming translocon complex that mediates protein translocation across the endoplasmic reticulum (ER). All subunits are required for a maximal enzyme activity.</text>
</comment>
<dbReference type="PANTHER" id="PTHR12640">
    <property type="entry name" value="RIBOPHORIN II"/>
    <property type="match status" value="1"/>
</dbReference>
<dbReference type="Pfam" id="PF05817">
    <property type="entry name" value="Ribophorin_II"/>
    <property type="match status" value="1"/>
</dbReference>
<dbReference type="AlphaFoldDB" id="A0A5D2ELH9"/>
<keyword evidence="7 10" id="KW-0256">Endoplasmic reticulum</keyword>
<dbReference type="GO" id="GO:0006487">
    <property type="term" value="P:protein N-linked glycosylation"/>
    <property type="evidence" value="ECO:0007669"/>
    <property type="project" value="UniProtKB-UniRule"/>
</dbReference>
<dbReference type="InterPro" id="IPR008814">
    <property type="entry name" value="Swp1"/>
</dbReference>
<evidence type="ECO:0000256" key="7">
    <source>
        <dbReference type="ARBA" id="ARBA00022824"/>
    </source>
</evidence>
<evidence type="ECO:0000313" key="15">
    <source>
        <dbReference type="EMBL" id="TYG93952.1"/>
    </source>
</evidence>
<evidence type="ECO:0000313" key="16">
    <source>
        <dbReference type="Proteomes" id="UP000323506"/>
    </source>
</evidence>
<evidence type="ECO:0000259" key="11">
    <source>
        <dbReference type="Pfam" id="PF05817"/>
    </source>
</evidence>
<feature type="domain" description="Ribophorin II N-terminal" evidence="11">
    <location>
        <begin position="35"/>
        <end position="311"/>
    </location>
</feature>
<feature type="domain" description="Ribophorin II second" evidence="13">
    <location>
        <begin position="319"/>
        <end position="426"/>
    </location>
</feature>
<dbReference type="InterPro" id="IPR056790">
    <property type="entry name" value="Ribophorin_II_C"/>
</dbReference>
<organism evidence="15 16">
    <name type="scientific">Gossypium darwinii</name>
    <name type="common">Darwin's cotton</name>
    <name type="synonym">Gossypium barbadense var. darwinii</name>
    <dbReference type="NCBI Taxonomy" id="34276"/>
    <lineage>
        <taxon>Eukaryota</taxon>
        <taxon>Viridiplantae</taxon>
        <taxon>Streptophyta</taxon>
        <taxon>Embryophyta</taxon>
        <taxon>Tracheophyta</taxon>
        <taxon>Spermatophyta</taxon>
        <taxon>Magnoliopsida</taxon>
        <taxon>eudicotyledons</taxon>
        <taxon>Gunneridae</taxon>
        <taxon>Pentapetalae</taxon>
        <taxon>rosids</taxon>
        <taxon>malvids</taxon>
        <taxon>Malvales</taxon>
        <taxon>Malvaceae</taxon>
        <taxon>Malvoideae</taxon>
        <taxon>Gossypium</taxon>
    </lineage>
</organism>
<feature type="signal peptide" evidence="10">
    <location>
        <begin position="1"/>
        <end position="28"/>
    </location>
</feature>
<evidence type="ECO:0000259" key="13">
    <source>
        <dbReference type="Pfam" id="PF23861"/>
    </source>
</evidence>
<dbReference type="Proteomes" id="UP000323506">
    <property type="component" value="Chromosome A11"/>
</dbReference>
<comment type="similarity">
    <text evidence="4 10">Belongs to the SWP1 family.</text>
</comment>
<sequence>MPTNLNFEMARSLVGFTVLLLFLSICESASFFQPISDSHRSAAVELFSPDHGSLKSLEETYEALRTFDVLGIEKKPDVTATACRLVSETVGSSSSTLKNVFYALKANSIVKCKINDKAYQGIITRLNAAVDGASSLPDFYYSVGGLVLVKGSKGDVHLADADGIFRSVKAFRQSDGRWRSSSSNPESSAFAAGIALETLAGVVSLASPELDQSLISTLNNDISKLFDSIEKYDDGALYFDDKLVDGHDHQGPLATTSSVVRGLTAFAAVTDERLNIPSNKILGLANFFLGIGVPGDAKDLFNQIDSLACLESNRVSIPLILSLPSTVLSVTKEDLLQVNVNTVLGSNAPPLTVKLVGVFTSGSKAASLVESQELVFDDGTGMYNLKNLPKSIDVGSYTFVFEIVLHELEHEKIYITGGQKKVPIFVSGLIKIENAEIAVLDSDLGSIETQKKLDLAGQNAVSLSANHLQKLRVSFKLTTPHGLAFKPHQALLKLRHESKVEHIFVVGNSGKQFEIVLNFLGLVEKFFYLSGRYDIELAVGDAVMENSLLLAIGHIELDLPEPPEKATRPPPQPVDPYSRYGPKAEITHIFRAPEKRPPKELSLAFLGLTFLPLLGFLIGLLLLGVNLKNFPSNAVPATFATLFHVSIGAVLSLYVLFWLKLDLFQTLKLLGFLGVILVLVGHRVLSHLASTSAKLKSA</sequence>
<evidence type="ECO:0000256" key="1">
    <source>
        <dbReference type="ARBA" id="ARBA00002791"/>
    </source>
</evidence>
<evidence type="ECO:0000256" key="10">
    <source>
        <dbReference type="RuleBase" id="RU366029"/>
    </source>
</evidence>
<evidence type="ECO:0000256" key="9">
    <source>
        <dbReference type="ARBA" id="ARBA00023136"/>
    </source>
</evidence>
<dbReference type="EMBL" id="CM017698">
    <property type="protein sequence ID" value="TYG93952.1"/>
    <property type="molecule type" value="Genomic_DNA"/>
</dbReference>
<comment type="subunit">
    <text evidence="10">Component of the oligosaccharyltransferase (OST) complex.</text>
</comment>
<comment type="subcellular location">
    <subcellularLocation>
        <location evidence="2 10">Endoplasmic reticulum membrane</location>
        <topology evidence="2 10">Multi-pass membrane protein</topology>
    </subcellularLocation>
</comment>
<keyword evidence="8 10" id="KW-1133">Transmembrane helix</keyword>
<reference evidence="15 16" key="1">
    <citation type="submission" date="2019-06" db="EMBL/GenBank/DDBJ databases">
        <title>WGS assembly of Gossypium darwinii.</title>
        <authorList>
            <person name="Chen Z.J."/>
            <person name="Sreedasyam A."/>
            <person name="Ando A."/>
            <person name="Song Q."/>
            <person name="De L."/>
            <person name="Hulse-Kemp A."/>
            <person name="Ding M."/>
            <person name="Ye W."/>
            <person name="Kirkbride R."/>
            <person name="Jenkins J."/>
            <person name="Plott C."/>
            <person name="Lovell J."/>
            <person name="Lin Y.-M."/>
            <person name="Vaughn R."/>
            <person name="Liu B."/>
            <person name="Li W."/>
            <person name="Simpson S."/>
            <person name="Scheffler B."/>
            <person name="Saski C."/>
            <person name="Grover C."/>
            <person name="Hu G."/>
            <person name="Conover J."/>
            <person name="Carlson J."/>
            <person name="Shu S."/>
            <person name="Boston L."/>
            <person name="Williams M."/>
            <person name="Peterson D."/>
            <person name="Mcgee K."/>
            <person name="Jones D."/>
            <person name="Wendel J."/>
            <person name="Stelly D."/>
            <person name="Grimwood J."/>
            <person name="Schmutz J."/>
        </authorList>
    </citation>
    <scope>NUCLEOTIDE SEQUENCE [LARGE SCALE GENOMIC DNA]</scope>
    <source>
        <strain evidence="15">1808015.09</strain>
    </source>
</reference>
<evidence type="ECO:0000259" key="12">
    <source>
        <dbReference type="Pfam" id="PF23860"/>
    </source>
</evidence>
<feature type="transmembrane region" description="Helical" evidence="10">
    <location>
        <begin position="669"/>
        <end position="686"/>
    </location>
</feature>
<accession>A0A5D2ELH9</accession>
<dbReference type="PANTHER" id="PTHR12640:SF0">
    <property type="entry name" value="DOLICHYL-DIPHOSPHOOLIGOSACCHARIDE--PROTEIN GLYCOSYLTRANSFERASE SUBUNIT 2"/>
    <property type="match status" value="1"/>
</dbReference>
<feature type="chain" id="PRO_5023104638" description="Dolichyl-diphosphooligosaccharide--protein glycosyltransferase subunit 2" evidence="10">
    <location>
        <begin position="29"/>
        <end position="698"/>
    </location>
</feature>
<evidence type="ECO:0000256" key="5">
    <source>
        <dbReference type="ARBA" id="ARBA00022692"/>
    </source>
</evidence>
<evidence type="ECO:0000256" key="6">
    <source>
        <dbReference type="ARBA" id="ARBA00022729"/>
    </source>
</evidence>
<evidence type="ECO:0000256" key="3">
    <source>
        <dbReference type="ARBA" id="ARBA00004922"/>
    </source>
</evidence>
<proteinExistence type="inferred from homology"/>
<dbReference type="Pfam" id="PF23861">
    <property type="entry name" value="Ribophorin_II_2nd"/>
    <property type="match status" value="1"/>
</dbReference>
<feature type="domain" description="Ribophorin II C-terminal" evidence="14">
    <location>
        <begin position="590"/>
        <end position="690"/>
    </location>
</feature>
<protein>
    <recommendedName>
        <fullName evidence="10">Dolichyl-diphosphooligosaccharide--protein glycosyltransferase subunit 2</fullName>
    </recommendedName>
    <alternativeName>
        <fullName evidence="10">Ribophorin-2</fullName>
    </alternativeName>
</protein>
<evidence type="ECO:0000256" key="2">
    <source>
        <dbReference type="ARBA" id="ARBA00004477"/>
    </source>
</evidence>
<gene>
    <name evidence="15" type="ORF">ES288_A11G151300v1</name>
</gene>
<name>A0A5D2ELH9_GOSDA</name>
<dbReference type="Pfam" id="PF25147">
    <property type="entry name" value="Ribophorin_II_C"/>
    <property type="match status" value="1"/>
</dbReference>
<keyword evidence="5 10" id="KW-0812">Transmembrane</keyword>
<evidence type="ECO:0000256" key="4">
    <source>
        <dbReference type="ARBA" id="ARBA00009038"/>
    </source>
</evidence>
<feature type="domain" description="Ribophorin II third" evidence="12">
    <location>
        <begin position="433"/>
        <end position="557"/>
    </location>
</feature>
<dbReference type="UniPathway" id="UPA00378"/>
<dbReference type="InterPro" id="IPR055373">
    <property type="entry name" value="Ribophorin_II_N"/>
</dbReference>